<dbReference type="Gene3D" id="2.40.50.140">
    <property type="entry name" value="Nucleic acid-binding proteins"/>
    <property type="match status" value="1"/>
</dbReference>
<gene>
    <name evidence="4" type="ORF">VII00023_10180</name>
</gene>
<dbReference type="SMART" id="SM00357">
    <property type="entry name" value="CSP"/>
    <property type="match status" value="1"/>
</dbReference>
<dbReference type="SUPFAM" id="SSF50249">
    <property type="entry name" value="Nucleic acid-binding proteins"/>
    <property type="match status" value="1"/>
</dbReference>
<dbReference type="CDD" id="cd04458">
    <property type="entry name" value="CSP_CDS"/>
    <property type="match status" value="1"/>
</dbReference>
<feature type="domain" description="CSD" evidence="3">
    <location>
        <begin position="3"/>
        <end position="68"/>
    </location>
</feature>
<dbReference type="InterPro" id="IPR012340">
    <property type="entry name" value="NA-bd_OB-fold"/>
</dbReference>
<protein>
    <submittedName>
        <fullName evidence="4">Cold shock domain family protein</fullName>
    </submittedName>
</protein>
<dbReference type="RefSeq" id="WP_006710191.1">
    <property type="nucleotide sequence ID" value="NZ_AFWF01000003.1"/>
</dbReference>
<comment type="caution">
    <text evidence="4">The sequence shown here is derived from an EMBL/GenBank/DDBJ whole genome shotgun (WGS) entry which is preliminary data.</text>
</comment>
<accession>F9RWE3</accession>
<evidence type="ECO:0000256" key="1">
    <source>
        <dbReference type="ARBA" id="ARBA00004496"/>
    </source>
</evidence>
<dbReference type="PIRSF" id="PIRSF002599">
    <property type="entry name" value="Cold_shock_A"/>
    <property type="match status" value="1"/>
</dbReference>
<dbReference type="EMBL" id="AFWF01000003">
    <property type="protein sequence ID" value="EGU49396.1"/>
    <property type="molecule type" value="Genomic_DNA"/>
</dbReference>
<dbReference type="GO" id="GO:0005829">
    <property type="term" value="C:cytosol"/>
    <property type="evidence" value="ECO:0007669"/>
    <property type="project" value="UniProtKB-ARBA"/>
</dbReference>
<dbReference type="NCBIfam" id="NF038236">
    <property type="entry name" value="retron_eff_Se72"/>
    <property type="match status" value="1"/>
</dbReference>
<dbReference type="InterPro" id="IPR012156">
    <property type="entry name" value="Cold_shock_CspA"/>
</dbReference>
<dbReference type="OrthoDB" id="72963at2"/>
<keyword evidence="5" id="KW-1185">Reference proteome</keyword>
<dbReference type="Pfam" id="PF00313">
    <property type="entry name" value="CSD"/>
    <property type="match status" value="1"/>
</dbReference>
<evidence type="ECO:0000313" key="4">
    <source>
        <dbReference type="EMBL" id="EGU49396.1"/>
    </source>
</evidence>
<sequence>MTRDVGYINVFNDFKGFGFIRRVKGKDVYFSIDDFDVEMDIESVSIGLKVDFLVEKTTKGPKALDIKILPLV</sequence>
<evidence type="ECO:0000256" key="2">
    <source>
        <dbReference type="ARBA" id="ARBA00022490"/>
    </source>
</evidence>
<dbReference type="GO" id="GO:0003676">
    <property type="term" value="F:nucleic acid binding"/>
    <property type="evidence" value="ECO:0007669"/>
    <property type="project" value="InterPro"/>
</dbReference>
<comment type="subcellular location">
    <subcellularLocation>
        <location evidence="1">Cytoplasm</location>
    </subcellularLocation>
</comment>
<dbReference type="PROSITE" id="PS51857">
    <property type="entry name" value="CSD_2"/>
    <property type="match status" value="1"/>
</dbReference>
<dbReference type="InterPro" id="IPR011129">
    <property type="entry name" value="CSD"/>
</dbReference>
<dbReference type="InterPro" id="IPR002059">
    <property type="entry name" value="CSP_DNA-bd"/>
</dbReference>
<dbReference type="Proteomes" id="UP000004605">
    <property type="component" value="Unassembled WGS sequence"/>
</dbReference>
<evidence type="ECO:0000313" key="5">
    <source>
        <dbReference type="Proteomes" id="UP000004605"/>
    </source>
</evidence>
<name>F9RWE3_9VIBR</name>
<reference evidence="4 5" key="1">
    <citation type="journal article" date="2012" name="Int. J. Syst. Evol. Microbiol.">
        <title>Vibrio caribbeanicus sp. nov., isolated from the marine sponge Scleritoderma cyanea.</title>
        <authorList>
            <person name="Hoffmann M."/>
            <person name="Monday S.R."/>
            <person name="Allard M.W."/>
            <person name="Strain E.A."/>
            <person name="Whittaker P."/>
            <person name="Naum M."/>
            <person name="McCarthy P.J."/>
            <person name="Lopez J.V."/>
            <person name="Fischer M."/>
            <person name="Brown E.W."/>
        </authorList>
    </citation>
    <scope>NUCLEOTIDE SEQUENCE [LARGE SCALE GENOMIC DNA]</scope>
    <source>
        <strain evidence="4 5">ATCC 700023</strain>
    </source>
</reference>
<keyword evidence="2" id="KW-0963">Cytoplasm</keyword>
<proteinExistence type="predicted"/>
<evidence type="ECO:0000259" key="3">
    <source>
        <dbReference type="PROSITE" id="PS51857"/>
    </source>
</evidence>
<organism evidence="4 5">
    <name type="scientific">Vibrio ichthyoenteri ATCC 700023</name>
    <dbReference type="NCBI Taxonomy" id="870968"/>
    <lineage>
        <taxon>Bacteria</taxon>
        <taxon>Pseudomonadati</taxon>
        <taxon>Pseudomonadota</taxon>
        <taxon>Gammaproteobacteria</taxon>
        <taxon>Vibrionales</taxon>
        <taxon>Vibrionaceae</taxon>
        <taxon>Vibrio</taxon>
    </lineage>
</organism>
<dbReference type="AlphaFoldDB" id="F9RWE3"/>